<evidence type="ECO:0000256" key="1">
    <source>
        <dbReference type="SAM" id="MobiDB-lite"/>
    </source>
</evidence>
<evidence type="ECO:0008006" key="4">
    <source>
        <dbReference type="Google" id="ProtNLM"/>
    </source>
</evidence>
<organism evidence="2 3">
    <name type="scientific">Pseudobacillus wudalianchiensis</name>
    <dbReference type="NCBI Taxonomy" id="1743143"/>
    <lineage>
        <taxon>Bacteria</taxon>
        <taxon>Bacillati</taxon>
        <taxon>Bacillota</taxon>
        <taxon>Bacilli</taxon>
        <taxon>Bacillales</taxon>
        <taxon>Bacillaceae</taxon>
        <taxon>Pseudobacillus</taxon>
    </lineage>
</organism>
<gene>
    <name evidence="2" type="ORF">A8F95_00445</name>
</gene>
<keyword evidence="3" id="KW-1185">Reference proteome</keyword>
<proteinExistence type="predicted"/>
<comment type="caution">
    <text evidence="2">The sequence shown here is derived from an EMBL/GenBank/DDBJ whole genome shotgun (WGS) entry which is preliminary data.</text>
</comment>
<dbReference type="RefSeq" id="WP_065408763.1">
    <property type="nucleotide sequence ID" value="NZ_MAYT01000001.1"/>
</dbReference>
<sequence>MKKWAIAAILYLISVVGVYTIYDHVTSKGKSVSSEVNHQQNEHEAAKEAAHDHHEKVPPVKSDVKASIEYENKHVTIMLQDQKGNPVDDLEVNHEKLLHLIVVDEGLEQYWHLHPQRIGAGKFQVEQELKKGTYKAFVDIKPKKLSYHVSPLEMVIGAPSSHGHAPTIIPDKDLTKTVGNETVKMNMSAHTAGTPVTLTFDLDEEKIEPYLGAMGHVVILDEQAENYLHVHPLEGEAPVFETQFKQPGIYKVWAEFKQDGKVRVYPYVIEIN</sequence>
<reference evidence="3" key="1">
    <citation type="submission" date="2016-05" db="EMBL/GenBank/DDBJ databases">
        <authorList>
            <person name="Liu B."/>
            <person name="Wang J."/>
            <person name="Zhu Y."/>
            <person name="Liu G."/>
            <person name="Chen Q."/>
            <person name="Chen Z."/>
            <person name="Lan J."/>
            <person name="Che J."/>
            <person name="Ge C."/>
            <person name="Shi H."/>
            <person name="Pan Z."/>
            <person name="Liu X."/>
        </authorList>
    </citation>
    <scope>NUCLEOTIDE SEQUENCE [LARGE SCALE GENOMIC DNA]</scope>
    <source>
        <strain evidence="3">FJAT-27215</strain>
    </source>
</reference>
<dbReference type="EMBL" id="MAYT01000001">
    <property type="protein sequence ID" value="OCA92232.1"/>
    <property type="molecule type" value="Genomic_DNA"/>
</dbReference>
<feature type="region of interest" description="Disordered" evidence="1">
    <location>
        <begin position="32"/>
        <end position="61"/>
    </location>
</feature>
<evidence type="ECO:0000313" key="3">
    <source>
        <dbReference type="Proteomes" id="UP000092578"/>
    </source>
</evidence>
<evidence type="ECO:0000313" key="2">
    <source>
        <dbReference type="EMBL" id="OCA92232.1"/>
    </source>
</evidence>
<dbReference type="AlphaFoldDB" id="A0A1B9B840"/>
<feature type="compositionally biased region" description="Basic and acidic residues" evidence="1">
    <location>
        <begin position="40"/>
        <end position="61"/>
    </location>
</feature>
<accession>A0A1B9B840</accession>
<protein>
    <recommendedName>
        <fullName evidence="4">Secreted protein</fullName>
    </recommendedName>
</protein>
<dbReference type="Proteomes" id="UP000092578">
    <property type="component" value="Unassembled WGS sequence"/>
</dbReference>
<name>A0A1B9B840_9BACI</name>